<dbReference type="SUPFAM" id="SSF56601">
    <property type="entry name" value="beta-lactamase/transpeptidase-like"/>
    <property type="match status" value="1"/>
</dbReference>
<dbReference type="InterPro" id="IPR001466">
    <property type="entry name" value="Beta-lactam-related"/>
</dbReference>
<keyword evidence="2" id="KW-0378">Hydrolase</keyword>
<protein>
    <submittedName>
        <fullName evidence="2">Serine hydrolase</fullName>
        <ecNumber evidence="2">3.-.-.-</ecNumber>
    </submittedName>
</protein>
<dbReference type="InterPro" id="IPR050789">
    <property type="entry name" value="Diverse_Enzym_Activities"/>
</dbReference>
<feature type="domain" description="Beta-lactamase-related" evidence="1">
    <location>
        <begin position="169"/>
        <end position="440"/>
    </location>
</feature>
<evidence type="ECO:0000313" key="3">
    <source>
        <dbReference type="Proteomes" id="UP001560685"/>
    </source>
</evidence>
<evidence type="ECO:0000259" key="1">
    <source>
        <dbReference type="Pfam" id="PF00144"/>
    </source>
</evidence>
<name>A0ABV3Z4S5_9PROT</name>
<dbReference type="Gene3D" id="3.40.710.10">
    <property type="entry name" value="DD-peptidase/beta-lactamase superfamily"/>
    <property type="match status" value="1"/>
</dbReference>
<sequence length="465" mass="50685">MRNSIIGSIAAIGVVIGNANAQDVDLAHLSLVAGYKAAFTCSGHFNAGRSPEQIAGDELNRIYPDYRDAMATLPDAVIDEVAKTVSVAYADDAVRIAAWRPRLGCVQYPTGADEIDLPEVRFEKLRDKSQISWPLGDKISDEILADQPQGYSLAGVVADAFDRETYGEGTETTAVLVVENGRIMAEKYREGFDAFTPQRTWSVAKSIAASVIGAAVEQDLIVVDAPTGLAAWSSPNDPRGAITLENLLHMSSGLTSPTAGNRTDDIYFGGGRVVDHAITNRLVATPGTRWRYANNDTMTAMRTLREQMDDDKAYLSFPFSAILEPLGMDHTFLETDWNGDFVMSSQVWTTARDLARLGLLYLNDGTWEGDRILPEGWANYVATPAPDQPTDREDGSMRPGYGAQFWLLGERFGLPEGTYAAFGNRGQSLVIIPSRNILVVRRGFDDGGGFDIAQFTADTLKVLEH</sequence>
<dbReference type="EC" id="3.-.-.-" evidence="2"/>
<accession>A0ABV3Z4S5</accession>
<organism evidence="2 3">
    <name type="scientific">Hyphococcus lacteus</name>
    <dbReference type="NCBI Taxonomy" id="3143536"/>
    <lineage>
        <taxon>Bacteria</taxon>
        <taxon>Pseudomonadati</taxon>
        <taxon>Pseudomonadota</taxon>
        <taxon>Alphaproteobacteria</taxon>
        <taxon>Parvularculales</taxon>
        <taxon>Parvularculaceae</taxon>
        <taxon>Hyphococcus</taxon>
    </lineage>
</organism>
<dbReference type="Proteomes" id="UP001560685">
    <property type="component" value="Unassembled WGS sequence"/>
</dbReference>
<proteinExistence type="predicted"/>
<evidence type="ECO:0000313" key="2">
    <source>
        <dbReference type="EMBL" id="MEX6633448.1"/>
    </source>
</evidence>
<dbReference type="PANTHER" id="PTHR43283">
    <property type="entry name" value="BETA-LACTAMASE-RELATED"/>
    <property type="match status" value="1"/>
</dbReference>
<dbReference type="RefSeq" id="WP_369313409.1">
    <property type="nucleotide sequence ID" value="NZ_JBEHZE010000001.1"/>
</dbReference>
<keyword evidence="3" id="KW-1185">Reference proteome</keyword>
<dbReference type="PANTHER" id="PTHR43283:SF7">
    <property type="entry name" value="BETA-LACTAMASE-RELATED DOMAIN-CONTAINING PROTEIN"/>
    <property type="match status" value="1"/>
</dbReference>
<gene>
    <name evidence="2" type="ORF">ABFZ84_07785</name>
</gene>
<reference evidence="2 3" key="1">
    <citation type="submission" date="2024-05" db="EMBL/GenBank/DDBJ databases">
        <title>Three bacterial strains, DH-69, EH-24, and ECK-19 isolated from coastal sediments.</title>
        <authorList>
            <person name="Ye Y.-Q."/>
            <person name="Du Z.-J."/>
        </authorList>
    </citation>
    <scope>NUCLEOTIDE SEQUENCE [LARGE SCALE GENOMIC DNA]</scope>
    <source>
        <strain evidence="2 3">ECK-19</strain>
    </source>
</reference>
<dbReference type="InterPro" id="IPR012338">
    <property type="entry name" value="Beta-lactam/transpept-like"/>
</dbReference>
<dbReference type="Pfam" id="PF00144">
    <property type="entry name" value="Beta-lactamase"/>
    <property type="match status" value="1"/>
</dbReference>
<comment type="caution">
    <text evidence="2">The sequence shown here is derived from an EMBL/GenBank/DDBJ whole genome shotgun (WGS) entry which is preliminary data.</text>
</comment>
<dbReference type="GO" id="GO:0016787">
    <property type="term" value="F:hydrolase activity"/>
    <property type="evidence" value="ECO:0007669"/>
    <property type="project" value="UniProtKB-KW"/>
</dbReference>
<dbReference type="EMBL" id="JBEHZE010000001">
    <property type="protein sequence ID" value="MEX6633448.1"/>
    <property type="molecule type" value="Genomic_DNA"/>
</dbReference>